<evidence type="ECO:0000256" key="3">
    <source>
        <dbReference type="ARBA" id="ARBA00023125"/>
    </source>
</evidence>
<dbReference type="Proteomes" id="UP000479000">
    <property type="component" value="Unassembled WGS sequence"/>
</dbReference>
<organism evidence="6 7">
    <name type="scientific">Nesidiocoris tenuis</name>
    <dbReference type="NCBI Taxonomy" id="355587"/>
    <lineage>
        <taxon>Eukaryota</taxon>
        <taxon>Metazoa</taxon>
        <taxon>Ecdysozoa</taxon>
        <taxon>Arthropoda</taxon>
        <taxon>Hexapoda</taxon>
        <taxon>Insecta</taxon>
        <taxon>Pterygota</taxon>
        <taxon>Neoptera</taxon>
        <taxon>Paraneoptera</taxon>
        <taxon>Hemiptera</taxon>
        <taxon>Heteroptera</taxon>
        <taxon>Panheteroptera</taxon>
        <taxon>Cimicomorpha</taxon>
        <taxon>Miridae</taxon>
        <taxon>Dicyphina</taxon>
        <taxon>Nesidiocoris</taxon>
    </lineage>
</organism>
<evidence type="ECO:0000256" key="5">
    <source>
        <dbReference type="ARBA" id="ARBA00023242"/>
    </source>
</evidence>
<evidence type="ECO:0000256" key="1">
    <source>
        <dbReference type="ARBA" id="ARBA00004123"/>
    </source>
</evidence>
<sequence length="330" mass="36962">MVFHAQLMTNGSQPTLVYTSNSITDKNVLPKPIVLNGNVNASQQNGNTLFASGSKRLRSGPDAGNAQPDSNGTLCIHALCGCLQSFQNVLQQDARWRFPQLYDGHQKGPRRASSWFFFWKARKHAAASANKSLSWLTSPIGRNFFLSHSWTYNQNESIFAVLTDSTNPLAFATKVRTMERRTDEIAKWWYNVVAVATYWTLGEDNNAESLYRSVESMPSPLLNHPLAKAVFASFHMKRSFLTLNSLKLTLNYASQASHHLIDSITTGHKSDKKMLFITSFITPSNGYLLRASYLDLGILAGYLDRVERQVVNPTEIKHTSTSQRIISVVL</sequence>
<dbReference type="PANTHER" id="PTHR46062">
    <property type="entry name" value="STEROL REGULATORY ELEMENT-BINDING PROTEIN"/>
    <property type="match status" value="1"/>
</dbReference>
<dbReference type="AlphaFoldDB" id="A0A6H5GA32"/>
<name>A0A6H5GA32_9HEMI</name>
<evidence type="ECO:0000313" key="6">
    <source>
        <dbReference type="EMBL" id="CAA9999701.1"/>
    </source>
</evidence>
<keyword evidence="3" id="KW-0238">DNA-binding</keyword>
<evidence type="ECO:0000313" key="7">
    <source>
        <dbReference type="Proteomes" id="UP000479000"/>
    </source>
</evidence>
<protein>
    <submittedName>
        <fullName evidence="6">Uncharacterized protein</fullName>
    </submittedName>
</protein>
<proteinExistence type="predicted"/>
<gene>
    <name evidence="6" type="ORF">NTEN_LOCUS5974</name>
</gene>
<comment type="subcellular location">
    <subcellularLocation>
        <location evidence="1">Nucleus</location>
    </subcellularLocation>
</comment>
<dbReference type="OrthoDB" id="2133190at2759"/>
<keyword evidence="5" id="KW-0539">Nucleus</keyword>
<reference evidence="6 7" key="1">
    <citation type="submission" date="2020-02" db="EMBL/GenBank/DDBJ databases">
        <authorList>
            <person name="Ferguson B K."/>
        </authorList>
    </citation>
    <scope>NUCLEOTIDE SEQUENCE [LARGE SCALE GENOMIC DNA]</scope>
</reference>
<dbReference type="GO" id="GO:0005634">
    <property type="term" value="C:nucleus"/>
    <property type="evidence" value="ECO:0007669"/>
    <property type="project" value="UniProtKB-SubCell"/>
</dbReference>
<evidence type="ECO:0000256" key="4">
    <source>
        <dbReference type="ARBA" id="ARBA00023163"/>
    </source>
</evidence>
<accession>A0A6H5GA32</accession>
<dbReference type="GO" id="GO:0000978">
    <property type="term" value="F:RNA polymerase II cis-regulatory region sequence-specific DNA binding"/>
    <property type="evidence" value="ECO:0007669"/>
    <property type="project" value="TreeGrafter"/>
</dbReference>
<keyword evidence="2" id="KW-0805">Transcription regulation</keyword>
<evidence type="ECO:0000256" key="2">
    <source>
        <dbReference type="ARBA" id="ARBA00023015"/>
    </source>
</evidence>
<dbReference type="EMBL" id="CADCXU010009037">
    <property type="protein sequence ID" value="CAA9999701.1"/>
    <property type="molecule type" value="Genomic_DNA"/>
</dbReference>
<dbReference type="PANTHER" id="PTHR46062:SF1">
    <property type="entry name" value="LP12374P"/>
    <property type="match status" value="1"/>
</dbReference>
<keyword evidence="4" id="KW-0804">Transcription</keyword>
<keyword evidence="7" id="KW-1185">Reference proteome</keyword>
<dbReference type="GO" id="GO:0000981">
    <property type="term" value="F:DNA-binding transcription factor activity, RNA polymerase II-specific"/>
    <property type="evidence" value="ECO:0007669"/>
    <property type="project" value="TreeGrafter"/>
</dbReference>